<protein>
    <submittedName>
        <fullName evidence="2">Uncharacterized protein</fullName>
    </submittedName>
</protein>
<dbReference type="Proteomes" id="UP000193200">
    <property type="component" value="Unassembled WGS sequence"/>
</dbReference>
<evidence type="ECO:0000256" key="1">
    <source>
        <dbReference type="SAM" id="Phobius"/>
    </source>
</evidence>
<reference evidence="2 3" key="1">
    <citation type="submission" date="2017-03" db="EMBL/GenBank/DDBJ databases">
        <authorList>
            <person name="Afonso C.L."/>
            <person name="Miller P.J."/>
            <person name="Scott M.A."/>
            <person name="Spackman E."/>
            <person name="Goraichik I."/>
            <person name="Dimitrov K.M."/>
            <person name="Suarez D.L."/>
            <person name="Swayne D.E."/>
        </authorList>
    </citation>
    <scope>NUCLEOTIDE SEQUENCE [LARGE SCALE GENOMIC DNA]</scope>
    <source>
        <strain evidence="2 3">CECT 7691</strain>
    </source>
</reference>
<keyword evidence="1" id="KW-0472">Membrane</keyword>
<sequence>MQRVDRRRPAFRPPANDNGMPAGLWLRRHRLGLLLAATVIVVGLAALIVR</sequence>
<evidence type="ECO:0000313" key="2">
    <source>
        <dbReference type="EMBL" id="SLN54156.1"/>
    </source>
</evidence>
<accession>A0A1Y5T4S2</accession>
<keyword evidence="3" id="KW-1185">Reference proteome</keyword>
<keyword evidence="1" id="KW-1133">Transmembrane helix</keyword>
<gene>
    <name evidence="2" type="ORF">OCH7691_02288</name>
</gene>
<dbReference type="InParanoid" id="A0A1Y5T4S2"/>
<dbReference type="AlphaFoldDB" id="A0A1Y5T4S2"/>
<name>A0A1Y5T4S2_9PROT</name>
<organism evidence="2 3">
    <name type="scientific">Oceanibacterium hippocampi</name>
    <dbReference type="NCBI Taxonomy" id="745714"/>
    <lineage>
        <taxon>Bacteria</taxon>
        <taxon>Pseudomonadati</taxon>
        <taxon>Pseudomonadota</taxon>
        <taxon>Alphaproteobacteria</taxon>
        <taxon>Sneathiellales</taxon>
        <taxon>Sneathiellaceae</taxon>
        <taxon>Oceanibacterium</taxon>
    </lineage>
</organism>
<dbReference type="EMBL" id="FWFR01000002">
    <property type="protein sequence ID" value="SLN54156.1"/>
    <property type="molecule type" value="Genomic_DNA"/>
</dbReference>
<evidence type="ECO:0000313" key="3">
    <source>
        <dbReference type="Proteomes" id="UP000193200"/>
    </source>
</evidence>
<proteinExistence type="predicted"/>
<keyword evidence="1" id="KW-0812">Transmembrane</keyword>
<feature type="transmembrane region" description="Helical" evidence="1">
    <location>
        <begin position="31"/>
        <end position="49"/>
    </location>
</feature>